<feature type="region of interest" description="Disordered" evidence="1">
    <location>
        <begin position="86"/>
        <end position="121"/>
    </location>
</feature>
<organism evidence="2 3">
    <name type="scientific">Araneus ventricosus</name>
    <name type="common">Orbweaver spider</name>
    <name type="synonym">Epeira ventricosa</name>
    <dbReference type="NCBI Taxonomy" id="182803"/>
    <lineage>
        <taxon>Eukaryota</taxon>
        <taxon>Metazoa</taxon>
        <taxon>Ecdysozoa</taxon>
        <taxon>Arthropoda</taxon>
        <taxon>Chelicerata</taxon>
        <taxon>Arachnida</taxon>
        <taxon>Araneae</taxon>
        <taxon>Araneomorphae</taxon>
        <taxon>Entelegynae</taxon>
        <taxon>Araneoidea</taxon>
        <taxon>Araneidae</taxon>
        <taxon>Araneus</taxon>
    </lineage>
</organism>
<evidence type="ECO:0000313" key="3">
    <source>
        <dbReference type="Proteomes" id="UP000499080"/>
    </source>
</evidence>
<gene>
    <name evidence="2" type="ORF">AVEN_49837_1</name>
</gene>
<evidence type="ECO:0000256" key="1">
    <source>
        <dbReference type="SAM" id="MobiDB-lite"/>
    </source>
</evidence>
<name>A0A4Y2J455_ARAVE</name>
<protein>
    <submittedName>
        <fullName evidence="2">Uncharacterized protein</fullName>
    </submittedName>
</protein>
<reference evidence="2 3" key="1">
    <citation type="journal article" date="2019" name="Sci. Rep.">
        <title>Orb-weaving spider Araneus ventricosus genome elucidates the spidroin gene catalogue.</title>
        <authorList>
            <person name="Kono N."/>
            <person name="Nakamura H."/>
            <person name="Ohtoshi R."/>
            <person name="Moran D.A.P."/>
            <person name="Shinohara A."/>
            <person name="Yoshida Y."/>
            <person name="Fujiwara M."/>
            <person name="Mori M."/>
            <person name="Tomita M."/>
            <person name="Arakawa K."/>
        </authorList>
    </citation>
    <scope>NUCLEOTIDE SEQUENCE [LARGE SCALE GENOMIC DNA]</scope>
</reference>
<proteinExistence type="predicted"/>
<sequence>MNGFLLISPLPSDYDKQDNIIPEFSLVRTRFFGVFEDDSSEKCVKCAGPHSAKEFLQCTLAFDDKLTCANCGGDHAANCRQCPKFPKQGGKKSATPKFKITPHTNRQNTESTRTQQPQGMQKTRQYASYAQALTANENIDITDDIPVETPHQNPYPKSVPPCVKAITKIFTEIFTRVNTLLDEEWCFSASPCI</sequence>
<accession>A0A4Y2J455</accession>
<feature type="compositionally biased region" description="Polar residues" evidence="1">
    <location>
        <begin position="102"/>
        <end position="121"/>
    </location>
</feature>
<dbReference type="EMBL" id="BGPR01003178">
    <property type="protein sequence ID" value="GBM84684.1"/>
    <property type="molecule type" value="Genomic_DNA"/>
</dbReference>
<evidence type="ECO:0000313" key="2">
    <source>
        <dbReference type="EMBL" id="GBM84684.1"/>
    </source>
</evidence>
<keyword evidence="3" id="KW-1185">Reference proteome</keyword>
<dbReference type="OrthoDB" id="10035396at2759"/>
<dbReference type="Proteomes" id="UP000499080">
    <property type="component" value="Unassembled WGS sequence"/>
</dbReference>
<dbReference type="AlphaFoldDB" id="A0A4Y2J455"/>
<comment type="caution">
    <text evidence="2">The sequence shown here is derived from an EMBL/GenBank/DDBJ whole genome shotgun (WGS) entry which is preliminary data.</text>
</comment>